<name>A0A2K3CZW3_CHLRE</name>
<dbReference type="RefSeq" id="XP_042917401.1">
    <property type="nucleotide sequence ID" value="XM_043069426.1"/>
</dbReference>
<protein>
    <submittedName>
        <fullName evidence="1">Uncharacterized protein</fullName>
    </submittedName>
</protein>
<sequence>MVVLTINASHVAPGIALQHGRPGNPSQSRLQGHPVRSWLATATPSDTALALAAAAVAQDPAAAQGLATAVAAQDLAAAQGLGPAVGGGVKRWT</sequence>
<evidence type="ECO:0000313" key="1">
    <source>
        <dbReference type="EMBL" id="PNW73827.1"/>
    </source>
</evidence>
<dbReference type="EMBL" id="CM008974">
    <property type="protein sequence ID" value="PNW73827.1"/>
    <property type="molecule type" value="Genomic_DNA"/>
</dbReference>
<dbReference type="AlphaFoldDB" id="A0A2K3CZW3"/>
<dbReference type="GeneID" id="66055959"/>
<evidence type="ECO:0000313" key="2">
    <source>
        <dbReference type="Proteomes" id="UP000006906"/>
    </source>
</evidence>
<organism evidence="1 2">
    <name type="scientific">Chlamydomonas reinhardtii</name>
    <name type="common">Chlamydomonas smithii</name>
    <dbReference type="NCBI Taxonomy" id="3055"/>
    <lineage>
        <taxon>Eukaryota</taxon>
        <taxon>Viridiplantae</taxon>
        <taxon>Chlorophyta</taxon>
        <taxon>core chlorophytes</taxon>
        <taxon>Chlorophyceae</taxon>
        <taxon>CS clade</taxon>
        <taxon>Chlamydomonadales</taxon>
        <taxon>Chlamydomonadaceae</taxon>
        <taxon>Chlamydomonas</taxon>
    </lineage>
</organism>
<reference evidence="1 2" key="1">
    <citation type="journal article" date="2007" name="Science">
        <title>The Chlamydomonas genome reveals the evolution of key animal and plant functions.</title>
        <authorList>
            <person name="Merchant S.S."/>
            <person name="Prochnik S.E."/>
            <person name="Vallon O."/>
            <person name="Harris E.H."/>
            <person name="Karpowicz S.J."/>
            <person name="Witman G.B."/>
            <person name="Terry A."/>
            <person name="Salamov A."/>
            <person name="Fritz-Laylin L.K."/>
            <person name="Marechal-Drouard L."/>
            <person name="Marshall W.F."/>
            <person name="Qu L.H."/>
            <person name="Nelson D.R."/>
            <person name="Sanderfoot A.A."/>
            <person name="Spalding M.H."/>
            <person name="Kapitonov V.V."/>
            <person name="Ren Q."/>
            <person name="Ferris P."/>
            <person name="Lindquist E."/>
            <person name="Shapiro H."/>
            <person name="Lucas S.M."/>
            <person name="Grimwood J."/>
            <person name="Schmutz J."/>
            <person name="Cardol P."/>
            <person name="Cerutti H."/>
            <person name="Chanfreau G."/>
            <person name="Chen C.L."/>
            <person name="Cognat V."/>
            <person name="Croft M.T."/>
            <person name="Dent R."/>
            <person name="Dutcher S."/>
            <person name="Fernandez E."/>
            <person name="Fukuzawa H."/>
            <person name="Gonzalez-Ballester D."/>
            <person name="Gonzalez-Halphen D."/>
            <person name="Hallmann A."/>
            <person name="Hanikenne M."/>
            <person name="Hippler M."/>
            <person name="Inwood W."/>
            <person name="Jabbari K."/>
            <person name="Kalanon M."/>
            <person name="Kuras R."/>
            <person name="Lefebvre P.A."/>
            <person name="Lemaire S.D."/>
            <person name="Lobanov A.V."/>
            <person name="Lohr M."/>
            <person name="Manuell A."/>
            <person name="Meier I."/>
            <person name="Mets L."/>
            <person name="Mittag M."/>
            <person name="Mittelmeier T."/>
            <person name="Moroney J.V."/>
            <person name="Moseley J."/>
            <person name="Napoli C."/>
            <person name="Nedelcu A.M."/>
            <person name="Niyogi K."/>
            <person name="Novoselov S.V."/>
            <person name="Paulsen I.T."/>
            <person name="Pazour G."/>
            <person name="Purton S."/>
            <person name="Ral J.P."/>
            <person name="Riano-Pachon D.M."/>
            <person name="Riekhof W."/>
            <person name="Rymarquis L."/>
            <person name="Schroda M."/>
            <person name="Stern D."/>
            <person name="Umen J."/>
            <person name="Willows R."/>
            <person name="Wilson N."/>
            <person name="Zimmer S.L."/>
            <person name="Allmer J."/>
            <person name="Balk J."/>
            <person name="Bisova K."/>
            <person name="Chen C.J."/>
            <person name="Elias M."/>
            <person name="Gendler K."/>
            <person name="Hauser C."/>
            <person name="Lamb M.R."/>
            <person name="Ledford H."/>
            <person name="Long J.C."/>
            <person name="Minagawa J."/>
            <person name="Page M.D."/>
            <person name="Pan J."/>
            <person name="Pootakham W."/>
            <person name="Roje S."/>
            <person name="Rose A."/>
            <person name="Stahlberg E."/>
            <person name="Terauchi A.M."/>
            <person name="Yang P."/>
            <person name="Ball S."/>
            <person name="Bowler C."/>
            <person name="Dieckmann C.L."/>
            <person name="Gladyshev V.N."/>
            <person name="Green P."/>
            <person name="Jorgensen R."/>
            <person name="Mayfield S."/>
            <person name="Mueller-Roeber B."/>
            <person name="Rajamani S."/>
            <person name="Sayre R.T."/>
            <person name="Brokstein P."/>
            <person name="Dubchak I."/>
            <person name="Goodstein D."/>
            <person name="Hornick L."/>
            <person name="Huang Y.W."/>
            <person name="Jhaveri J."/>
            <person name="Luo Y."/>
            <person name="Martinez D."/>
            <person name="Ngau W.C."/>
            <person name="Otillar B."/>
            <person name="Poliakov A."/>
            <person name="Porter A."/>
            <person name="Szajkowski L."/>
            <person name="Werner G."/>
            <person name="Zhou K."/>
            <person name="Grigoriev I.V."/>
            <person name="Rokhsar D.S."/>
            <person name="Grossman A.R."/>
        </authorList>
    </citation>
    <scope>NUCLEOTIDE SEQUENCE [LARGE SCALE GENOMIC DNA]</scope>
    <source>
        <strain evidence="2">CC-503</strain>
    </source>
</reference>
<keyword evidence="2" id="KW-1185">Reference proteome</keyword>
<dbReference type="Proteomes" id="UP000006906">
    <property type="component" value="Chromosome 13"/>
</dbReference>
<dbReference type="InParanoid" id="A0A2K3CZW3"/>
<dbReference type="Gramene" id="PNW73827">
    <property type="protein sequence ID" value="PNW73827"/>
    <property type="gene ID" value="CHLRE_13g574375v5"/>
</dbReference>
<gene>
    <name evidence="1" type="ORF">CHLRE_13g574375v5</name>
</gene>
<dbReference type="KEGG" id="cre:CHLRE_13g574375v5"/>
<proteinExistence type="predicted"/>
<accession>A0A2K3CZW3</accession>